<keyword evidence="1" id="KW-0378">Hydrolase</keyword>
<dbReference type="CDD" id="cd17919">
    <property type="entry name" value="DEXHc_Snf"/>
    <property type="match status" value="1"/>
</dbReference>
<evidence type="ECO:0000259" key="2">
    <source>
        <dbReference type="PROSITE" id="PS51192"/>
    </source>
</evidence>
<dbReference type="PROSITE" id="PS51192">
    <property type="entry name" value="HELICASE_ATP_BIND_1"/>
    <property type="match status" value="1"/>
</dbReference>
<dbReference type="InterPro" id="IPR038718">
    <property type="entry name" value="SNF2-like_sf"/>
</dbReference>
<dbReference type="EMBL" id="CAOS01000001">
    <property type="protein sequence ID" value="CCO06879.1"/>
    <property type="molecule type" value="Genomic_DNA"/>
</dbReference>
<dbReference type="InterPro" id="IPR001650">
    <property type="entry name" value="Helicase_C-like"/>
</dbReference>
<keyword evidence="4" id="KW-0347">Helicase</keyword>
<dbReference type="GO" id="GO:0031297">
    <property type="term" value="P:replication fork processing"/>
    <property type="evidence" value="ECO:0007669"/>
    <property type="project" value="TreeGrafter"/>
</dbReference>
<evidence type="ECO:0000259" key="3">
    <source>
        <dbReference type="PROSITE" id="PS51194"/>
    </source>
</evidence>
<dbReference type="SMART" id="SM00490">
    <property type="entry name" value="HELICc"/>
    <property type="match status" value="1"/>
</dbReference>
<dbReference type="GO" id="GO:0006281">
    <property type="term" value="P:DNA repair"/>
    <property type="evidence" value="ECO:0007669"/>
    <property type="project" value="TreeGrafter"/>
</dbReference>
<dbReference type="SUPFAM" id="SSF52540">
    <property type="entry name" value="P-loop containing nucleoside triphosphate hydrolases"/>
    <property type="match status" value="2"/>
</dbReference>
<comment type="caution">
    <text evidence="4">The sequence shown here is derived from an EMBL/GenBank/DDBJ whole genome shotgun (WGS) entry which is preliminary data.</text>
</comment>
<dbReference type="STRING" id="1121428.DESHY_10039"/>
<gene>
    <name evidence="4" type="ORF">DESHY_10039</name>
</gene>
<dbReference type="SMART" id="SM00487">
    <property type="entry name" value="DEXDc"/>
    <property type="match status" value="1"/>
</dbReference>
<organism evidence="4 5">
    <name type="scientific">Desulforamulus hydrothermalis Lam5 = DSM 18033</name>
    <dbReference type="NCBI Taxonomy" id="1121428"/>
    <lineage>
        <taxon>Bacteria</taxon>
        <taxon>Bacillati</taxon>
        <taxon>Bacillota</taxon>
        <taxon>Clostridia</taxon>
        <taxon>Eubacteriales</taxon>
        <taxon>Peptococcaceae</taxon>
        <taxon>Desulforamulus</taxon>
    </lineage>
</organism>
<reference evidence="4 5" key="1">
    <citation type="journal article" date="2013" name="Genome Announc.">
        <title>Genome Sequence of the Sulfate-Reducing Bacterium Desulfotomaculum hydrothermale Lam5(T).</title>
        <authorList>
            <person name="Amin O."/>
            <person name="Fardeau M.L."/>
            <person name="Valette O."/>
            <person name="Hirschler-Rea A."/>
            <person name="Barbe V."/>
            <person name="Medigue C."/>
            <person name="Vacherie B."/>
            <person name="Ollivier B."/>
            <person name="Bertin P.N."/>
            <person name="Dolla A."/>
        </authorList>
    </citation>
    <scope>NUCLEOTIDE SEQUENCE [LARGE SCALE GENOMIC DNA]</scope>
    <source>
        <strain evidence="5">Lam5 / DSM 18033</strain>
    </source>
</reference>
<protein>
    <submittedName>
        <fullName evidence="4">DNA/RNA helicase, superfamily II, SNF2 family</fullName>
    </submittedName>
</protein>
<dbReference type="InterPro" id="IPR049730">
    <property type="entry name" value="SNF2/RAD54-like_C"/>
</dbReference>
<dbReference type="PANTHER" id="PTHR45766:SF6">
    <property type="entry name" value="SWI_SNF-RELATED MATRIX-ASSOCIATED ACTIN-DEPENDENT REGULATOR OF CHROMATIN SUBFAMILY A-LIKE PROTEIN 1"/>
    <property type="match status" value="1"/>
</dbReference>
<evidence type="ECO:0000256" key="1">
    <source>
        <dbReference type="ARBA" id="ARBA00022801"/>
    </source>
</evidence>
<dbReference type="Pfam" id="PF00176">
    <property type="entry name" value="SNF2-rel_dom"/>
    <property type="match status" value="1"/>
</dbReference>
<dbReference type="Pfam" id="PF00271">
    <property type="entry name" value="Helicase_C"/>
    <property type="match status" value="1"/>
</dbReference>
<dbReference type="PANTHER" id="PTHR45766">
    <property type="entry name" value="DNA ANNEALING HELICASE AND ENDONUCLEASE ZRANB3 FAMILY MEMBER"/>
    <property type="match status" value="1"/>
</dbReference>
<dbReference type="InterPro" id="IPR027417">
    <property type="entry name" value="P-loop_NTPase"/>
</dbReference>
<dbReference type="CDD" id="cd18793">
    <property type="entry name" value="SF2_C_SNF"/>
    <property type="match status" value="1"/>
</dbReference>
<dbReference type="Gene3D" id="3.40.50.10810">
    <property type="entry name" value="Tandem AAA-ATPase domain"/>
    <property type="match status" value="1"/>
</dbReference>
<dbReference type="InterPro" id="IPR014001">
    <property type="entry name" value="Helicase_ATP-bd"/>
</dbReference>
<dbReference type="eggNOG" id="COG0553">
    <property type="taxonomic scope" value="Bacteria"/>
</dbReference>
<keyword evidence="5" id="KW-1185">Reference proteome</keyword>
<feature type="domain" description="Helicase C-terminal" evidence="3">
    <location>
        <begin position="340"/>
        <end position="486"/>
    </location>
</feature>
<dbReference type="Proteomes" id="UP000009315">
    <property type="component" value="Unassembled WGS sequence"/>
</dbReference>
<dbReference type="PROSITE" id="PS51194">
    <property type="entry name" value="HELICASE_CTER"/>
    <property type="match status" value="1"/>
</dbReference>
<evidence type="ECO:0000313" key="4">
    <source>
        <dbReference type="EMBL" id="CCO06879.1"/>
    </source>
</evidence>
<dbReference type="AlphaFoldDB" id="K8DWT2"/>
<dbReference type="InterPro" id="IPR000330">
    <property type="entry name" value="SNF2_N"/>
</dbReference>
<dbReference type="GO" id="GO:0004386">
    <property type="term" value="F:helicase activity"/>
    <property type="evidence" value="ECO:0007669"/>
    <property type="project" value="UniProtKB-KW"/>
</dbReference>
<proteinExistence type="predicted"/>
<dbReference type="GO" id="GO:0005524">
    <property type="term" value="F:ATP binding"/>
    <property type="evidence" value="ECO:0007669"/>
    <property type="project" value="InterPro"/>
</dbReference>
<dbReference type="Gene3D" id="3.40.50.300">
    <property type="entry name" value="P-loop containing nucleotide triphosphate hydrolases"/>
    <property type="match status" value="1"/>
</dbReference>
<name>K8DWT2_9FIRM</name>
<keyword evidence="4" id="KW-0547">Nucleotide-binding</keyword>
<evidence type="ECO:0000313" key="5">
    <source>
        <dbReference type="Proteomes" id="UP000009315"/>
    </source>
</evidence>
<feature type="domain" description="Helicase ATP-binding" evidence="2">
    <location>
        <begin position="47"/>
        <end position="213"/>
    </location>
</feature>
<sequence length="502" mass="55743">MKSRLTKGGRKRMEQPKPLLPMPIKAAPYKHQIDAFNFVCGKFGLIPASGMASSGAALLMEMGTGKTITSIAVAGALYQAGKIRRVLVVAPLSILGVWDEEFAKFANFDYTLAVLSGSSTKKADTLRHMRGTPLQVAVINYESAWRLEKELAAWNPDMIIADEGHKIKTHNIAASKAMHRLGARAKYRLLLTGTVITNKAIDVFSQYKFLNPAIFGQSFYVFRNRYFDMVGYGNHTPVLKKSMEQDLMKRLHSVAFRATKAECLDLPETTDIVRHVELESAAMKIYRDLVSDSYAELGKGEVTATNILTRLLRLSQITGGFIGSDDGGKIEQVSDAKLKALEDILESSIQEGHKLVVIARFIPEIHAICRLLEKKNIDYVCIYGATKDRQEQVNRFQYDPDCMVFVGQIATAGLGITLTAASTMVFYSLDYSMSNFEQTKARIHRVGQKNGCTYIYLIAKGTVDSKILTALRNKADLAKMLIDDYRKGANPFASEGGESYER</sequence>
<dbReference type="GO" id="GO:0016787">
    <property type="term" value="F:hydrolase activity"/>
    <property type="evidence" value="ECO:0007669"/>
    <property type="project" value="UniProtKB-KW"/>
</dbReference>
<keyword evidence="4" id="KW-0067">ATP-binding</keyword>
<accession>K8DWT2</accession>